<dbReference type="InterPro" id="IPR002942">
    <property type="entry name" value="S4_RNA-bd"/>
</dbReference>
<keyword evidence="3 7" id="KW-0694">RNA-binding</keyword>
<evidence type="ECO:0000256" key="5">
    <source>
        <dbReference type="ARBA" id="ARBA00036944"/>
    </source>
</evidence>
<dbReference type="eggNOG" id="COG1187">
    <property type="taxonomic scope" value="Bacteria"/>
</dbReference>
<dbReference type="InterPro" id="IPR018496">
    <property type="entry name" value="PsdUridine_synth_RsuA/RluB_CS"/>
</dbReference>
<dbReference type="Gene3D" id="3.30.70.580">
    <property type="entry name" value="Pseudouridine synthase I, catalytic domain, N-terminal subdomain"/>
    <property type="match status" value="1"/>
</dbReference>
<dbReference type="InterPro" id="IPR036986">
    <property type="entry name" value="S4_RNA-bd_sf"/>
</dbReference>
<dbReference type="NCBIfam" id="TIGR00093">
    <property type="entry name" value="pseudouridine synthase"/>
    <property type="match status" value="1"/>
</dbReference>
<dbReference type="FunFam" id="3.30.70.1560:FF:000001">
    <property type="entry name" value="Pseudouridine synthase"/>
    <property type="match status" value="1"/>
</dbReference>
<evidence type="ECO:0000256" key="1">
    <source>
        <dbReference type="ARBA" id="ARBA00008348"/>
    </source>
</evidence>
<evidence type="ECO:0000256" key="7">
    <source>
        <dbReference type="PROSITE-ProRule" id="PRU00182"/>
    </source>
</evidence>
<feature type="domain" description="RNA-binding S4" evidence="10">
    <location>
        <begin position="20"/>
        <end position="78"/>
    </location>
</feature>
<dbReference type="PROSITE" id="PS50889">
    <property type="entry name" value="S4"/>
    <property type="match status" value="1"/>
</dbReference>
<evidence type="ECO:0000256" key="6">
    <source>
        <dbReference type="ARBA" id="ARBA00037383"/>
    </source>
</evidence>
<feature type="compositionally biased region" description="Basic residues" evidence="9">
    <location>
        <begin position="306"/>
        <end position="316"/>
    </location>
</feature>
<dbReference type="STRING" id="314285.KT71_10784"/>
<dbReference type="PANTHER" id="PTHR47683">
    <property type="entry name" value="PSEUDOURIDINE SYNTHASE FAMILY PROTEIN-RELATED"/>
    <property type="match status" value="1"/>
</dbReference>
<feature type="compositionally biased region" description="Basic and acidic residues" evidence="9">
    <location>
        <begin position="262"/>
        <end position="273"/>
    </location>
</feature>
<dbReference type="NCBIfam" id="NF007976">
    <property type="entry name" value="PRK10700.1"/>
    <property type="match status" value="1"/>
</dbReference>
<evidence type="ECO:0000256" key="4">
    <source>
        <dbReference type="ARBA" id="ARBA00023235"/>
    </source>
</evidence>
<evidence type="ECO:0000313" key="11">
    <source>
        <dbReference type="EMBL" id="EAQ96780.1"/>
    </source>
</evidence>
<dbReference type="Pfam" id="PF01479">
    <property type="entry name" value="S4"/>
    <property type="match status" value="1"/>
</dbReference>
<accession>A4AAQ8</accession>
<dbReference type="Gene3D" id="3.30.70.1560">
    <property type="entry name" value="Alpha-L RNA-binding motif"/>
    <property type="match status" value="1"/>
</dbReference>
<dbReference type="AlphaFoldDB" id="A4AAQ8"/>
<gene>
    <name evidence="11" type="ORF">KT71_10784</name>
</gene>
<feature type="compositionally biased region" description="Basic and acidic residues" evidence="9">
    <location>
        <begin position="293"/>
        <end position="305"/>
    </location>
</feature>
<evidence type="ECO:0000256" key="8">
    <source>
        <dbReference type="RuleBase" id="RU003887"/>
    </source>
</evidence>
<comment type="catalytic activity">
    <reaction evidence="5">
        <text>uridine(2605) in 23S rRNA = pseudouridine(2605) in 23S rRNA</text>
        <dbReference type="Rhea" id="RHEA:42520"/>
        <dbReference type="Rhea" id="RHEA-COMP:10095"/>
        <dbReference type="Rhea" id="RHEA-COMP:10096"/>
        <dbReference type="ChEBI" id="CHEBI:65314"/>
        <dbReference type="ChEBI" id="CHEBI:65315"/>
        <dbReference type="EC" id="5.4.99.22"/>
    </reaction>
</comment>
<evidence type="ECO:0000256" key="3">
    <source>
        <dbReference type="ARBA" id="ARBA00022884"/>
    </source>
</evidence>
<dbReference type="EC" id="5.4.99.-" evidence="8"/>
<dbReference type="InterPro" id="IPR020094">
    <property type="entry name" value="TruA/RsuA/RluB/E/F_N"/>
</dbReference>
<proteinExistence type="inferred from homology"/>
<keyword evidence="4 8" id="KW-0413">Isomerase</keyword>
<dbReference type="InterPro" id="IPR006145">
    <property type="entry name" value="PsdUridine_synth_RsuA/RluA"/>
</dbReference>
<feature type="compositionally biased region" description="Basic and acidic residues" evidence="9">
    <location>
        <begin position="1"/>
        <end position="23"/>
    </location>
</feature>
<reference evidence="11 12" key="1">
    <citation type="journal article" date="2007" name="Proc. Natl. Acad. Sci. U.S.A.">
        <title>Characterization of a marine gammaproteobacterium capable of aerobic anoxygenic photosynthesis.</title>
        <authorList>
            <person name="Fuchs B.M."/>
            <person name="Spring S."/>
            <person name="Teeling H."/>
            <person name="Quast C."/>
            <person name="Wulf J."/>
            <person name="Schattenhofer M."/>
            <person name="Yan S."/>
            <person name="Ferriera S."/>
            <person name="Johnson J."/>
            <person name="Glockner F.O."/>
            <person name="Amann R."/>
        </authorList>
    </citation>
    <scope>NUCLEOTIDE SEQUENCE [LARGE SCALE GENOMIC DNA]</scope>
    <source>
        <strain evidence="11">KT71</strain>
    </source>
</reference>
<dbReference type="OrthoDB" id="9807213at2"/>
<dbReference type="InterPro" id="IPR000748">
    <property type="entry name" value="PsdUridine_synth_RsuA/RluB/E/F"/>
</dbReference>
<dbReference type="GO" id="GO:0000455">
    <property type="term" value="P:enzyme-directed rRNA pseudouridine synthesis"/>
    <property type="evidence" value="ECO:0007669"/>
    <property type="project" value="UniProtKB-ARBA"/>
</dbReference>
<dbReference type="SMART" id="SM00363">
    <property type="entry name" value="S4"/>
    <property type="match status" value="1"/>
</dbReference>
<name>A4AAQ8_9GAMM</name>
<dbReference type="CDD" id="cd02556">
    <property type="entry name" value="PseudoU_synth_RluB"/>
    <property type="match status" value="1"/>
</dbReference>
<dbReference type="Pfam" id="PF00849">
    <property type="entry name" value="PseudoU_synth_2"/>
    <property type="match status" value="1"/>
</dbReference>
<evidence type="ECO:0000256" key="9">
    <source>
        <dbReference type="SAM" id="MobiDB-lite"/>
    </source>
</evidence>
<sequence length="332" mass="37254">MAKADKSEGKAESSAPKDGEKLQKVLARSGLGSRREMERWIEQERVTIDGKAARLGDRVVAAQRIEVDGRPLVASDGEKTRCLLYHKPTGEVCSRKDPEGRRTVFERLPKVKSGRWISIGRLDYNTSGLLLFTTDGELANALMHPSANIEREYMVRVMGDVTEDHLKAMLEGVMLEDGVARFTDIQSGGGDGINSWYYVVLMEGRNREVRRLWESQGLTVSRLKRVRYGDLFVPSKVKKGQWQELAPNEINGLYRMAGMQAKDVEPPSREDRSKHKRMEGKRGRVRGNRHAKSARDKTGAPDKGSRKPSRSRKPGSGKRESAPVKNKGRSRA</sequence>
<protein>
    <recommendedName>
        <fullName evidence="8">Pseudouridine synthase</fullName>
        <ecNumber evidence="8">5.4.99.-</ecNumber>
    </recommendedName>
</protein>
<keyword evidence="2" id="KW-0698">rRNA processing</keyword>
<evidence type="ECO:0000256" key="2">
    <source>
        <dbReference type="ARBA" id="ARBA00022552"/>
    </source>
</evidence>
<dbReference type="GO" id="GO:0003723">
    <property type="term" value="F:RNA binding"/>
    <property type="evidence" value="ECO:0007669"/>
    <property type="project" value="UniProtKB-KW"/>
</dbReference>
<dbReference type="InterPro" id="IPR050343">
    <property type="entry name" value="RsuA_PseudoU_synthase"/>
</dbReference>
<organism evidence="11 12">
    <name type="scientific">Congregibacter litoralis KT71</name>
    <dbReference type="NCBI Taxonomy" id="314285"/>
    <lineage>
        <taxon>Bacteria</taxon>
        <taxon>Pseudomonadati</taxon>
        <taxon>Pseudomonadota</taxon>
        <taxon>Gammaproteobacteria</taxon>
        <taxon>Cellvibrionales</taxon>
        <taxon>Halieaceae</taxon>
        <taxon>Congregibacter</taxon>
    </lineage>
</organism>
<dbReference type="GO" id="GO:0160139">
    <property type="term" value="F:23S rRNA pseudouridine(2605) synthase activity"/>
    <property type="evidence" value="ECO:0007669"/>
    <property type="project" value="UniProtKB-EC"/>
</dbReference>
<dbReference type="SUPFAM" id="SSF55174">
    <property type="entry name" value="Alpha-L RNA-binding motif"/>
    <property type="match status" value="1"/>
</dbReference>
<dbReference type="HOGENOM" id="CLU_024979_1_1_6"/>
<comment type="caution">
    <text evidence="11">The sequence shown here is derived from an EMBL/GenBank/DDBJ whole genome shotgun (WGS) entry which is preliminary data.</text>
</comment>
<dbReference type="Proteomes" id="UP000019205">
    <property type="component" value="Chromosome"/>
</dbReference>
<comment type="function">
    <text evidence="6">Responsible for synthesis of pseudouridine from uracil-2605 in 23S ribosomal RNA.</text>
</comment>
<dbReference type="FunFam" id="3.10.290.10:FF:000003">
    <property type="entry name" value="Pseudouridine synthase"/>
    <property type="match status" value="1"/>
</dbReference>
<dbReference type="InterPro" id="IPR020103">
    <property type="entry name" value="PsdUridine_synth_cat_dom_sf"/>
</dbReference>
<dbReference type="GO" id="GO:0005829">
    <property type="term" value="C:cytosol"/>
    <property type="evidence" value="ECO:0007669"/>
    <property type="project" value="UniProtKB-ARBA"/>
</dbReference>
<dbReference type="PANTHER" id="PTHR47683:SF3">
    <property type="entry name" value="RIBOSOMAL LARGE SUBUNIT PSEUDOURIDINE SYNTHASE B"/>
    <property type="match status" value="1"/>
</dbReference>
<evidence type="ECO:0000259" key="10">
    <source>
        <dbReference type="SMART" id="SM00363"/>
    </source>
</evidence>
<dbReference type="PROSITE" id="PS01149">
    <property type="entry name" value="PSI_RSU"/>
    <property type="match status" value="1"/>
</dbReference>
<dbReference type="InterPro" id="IPR042092">
    <property type="entry name" value="PsdUridine_s_RsuA/RluB/E/F_cat"/>
</dbReference>
<feature type="region of interest" description="Disordered" evidence="9">
    <location>
        <begin position="1"/>
        <end position="30"/>
    </location>
</feature>
<reference evidence="11 12" key="2">
    <citation type="journal article" date="2009" name="PLoS ONE">
        <title>The photosynthetic apparatus and its regulation in the aerobic gammaproteobacterium Congregibacter litoralis gen. nov., sp. nov.</title>
        <authorList>
            <person name="Spring S."/>
            <person name="Lunsdorf H."/>
            <person name="Fuchs B.M."/>
            <person name="Tindall B.J."/>
        </authorList>
    </citation>
    <scope>NUCLEOTIDE SEQUENCE [LARGE SCALE GENOMIC DNA]</scope>
    <source>
        <strain evidence="11">KT71</strain>
    </source>
</reference>
<comment type="similarity">
    <text evidence="1 8">Belongs to the pseudouridine synthase RsuA family.</text>
</comment>
<dbReference type="CDD" id="cd00165">
    <property type="entry name" value="S4"/>
    <property type="match status" value="1"/>
</dbReference>
<feature type="region of interest" description="Disordered" evidence="9">
    <location>
        <begin position="262"/>
        <end position="332"/>
    </location>
</feature>
<dbReference type="EMBL" id="AAOA02000003">
    <property type="protein sequence ID" value="EAQ96780.1"/>
    <property type="molecule type" value="Genomic_DNA"/>
</dbReference>
<feature type="compositionally biased region" description="Basic residues" evidence="9">
    <location>
        <begin position="274"/>
        <end position="292"/>
    </location>
</feature>
<evidence type="ECO:0000313" key="12">
    <source>
        <dbReference type="Proteomes" id="UP000019205"/>
    </source>
</evidence>
<dbReference type="FunFam" id="3.30.70.580:FF:000009">
    <property type="entry name" value="Pseudouridine synthase"/>
    <property type="match status" value="1"/>
</dbReference>
<dbReference type="Gene3D" id="3.10.290.10">
    <property type="entry name" value="RNA-binding S4 domain"/>
    <property type="match status" value="1"/>
</dbReference>
<dbReference type="RefSeq" id="WP_008294593.1">
    <property type="nucleotide sequence ID" value="NZ_CM002299.1"/>
</dbReference>
<dbReference type="SUPFAM" id="SSF55120">
    <property type="entry name" value="Pseudouridine synthase"/>
    <property type="match status" value="1"/>
</dbReference>
<keyword evidence="12" id="KW-1185">Reference proteome</keyword>